<keyword evidence="2" id="KW-1185">Reference proteome</keyword>
<protein>
    <submittedName>
        <fullName evidence="1">Uncharacterized protein</fullName>
    </submittedName>
</protein>
<gene>
    <name evidence="1" type="ORF">NM688_g1712</name>
</gene>
<evidence type="ECO:0000313" key="2">
    <source>
        <dbReference type="Proteomes" id="UP001148662"/>
    </source>
</evidence>
<proteinExistence type="predicted"/>
<organism evidence="1 2">
    <name type="scientific">Phlebia brevispora</name>
    <dbReference type="NCBI Taxonomy" id="194682"/>
    <lineage>
        <taxon>Eukaryota</taxon>
        <taxon>Fungi</taxon>
        <taxon>Dikarya</taxon>
        <taxon>Basidiomycota</taxon>
        <taxon>Agaricomycotina</taxon>
        <taxon>Agaricomycetes</taxon>
        <taxon>Polyporales</taxon>
        <taxon>Meruliaceae</taxon>
        <taxon>Phlebia</taxon>
    </lineage>
</organism>
<comment type="caution">
    <text evidence="1">The sequence shown here is derived from an EMBL/GenBank/DDBJ whole genome shotgun (WGS) entry which is preliminary data.</text>
</comment>
<reference evidence="1" key="1">
    <citation type="submission" date="2022-07" db="EMBL/GenBank/DDBJ databases">
        <title>Genome Sequence of Phlebia brevispora.</title>
        <authorList>
            <person name="Buettner E."/>
        </authorList>
    </citation>
    <scope>NUCLEOTIDE SEQUENCE</scope>
    <source>
        <strain evidence="1">MPL23</strain>
    </source>
</reference>
<dbReference type="Proteomes" id="UP001148662">
    <property type="component" value="Unassembled WGS sequence"/>
</dbReference>
<sequence>MAHFQNTISPSWKGFDEIKFLFILYVTFANGSTLCIRIKFVHNSGDSYSTVGAPQEPMPTKDKPLGISFPGHTYNDYDKPNWVGYLVKKYPSLLAYDYAVGGSQVDDVRGQIQTRFLPSAGQKPGWASWDGSNSLFVTWIGINDCEFRSSWNKSRFEMYQQQLLEQEESLYLAGARNFLFIDIPPLEKSPAYRGGYSRHHEQQTVFDNWNSALYHSVAKFAAAHPDTTTLLYSSHDVFSRMLANPSAYGLNASNAHRSGGSIWFDYLHPTSAVHSILAREIDEFLAAQAPIANPSMTSTVELAAEPDRSWDSIRINVGLDWPGLTGLKHIIIFGASYCDVGYNRKSPHPTLEEPLGVPFPGMTWAEPGKANWVGHLVNRLKSKGTKVLVYDFALGGDTVDGVKRQIHREFLAELASQPEWAPWTSSDTLFIVFVGINDCAMMDIDRVPSRVDELFTHLRTVYNAGAQNFLLVNMPPMERSPTGVRIERSHGTFEKWNDVLQTSAKQFASDHPGVTMLIYSSHATFTRVLNDPAAYGFRKEDLRKAGGSIWADQSHPSSKMHDEMAKDMISFMSCITRSSRGAV</sequence>
<name>A0ACC1TAK3_9APHY</name>
<dbReference type="EMBL" id="JANHOG010000192">
    <property type="protein sequence ID" value="KAJ3557005.1"/>
    <property type="molecule type" value="Genomic_DNA"/>
</dbReference>
<accession>A0ACC1TAK3</accession>
<evidence type="ECO:0000313" key="1">
    <source>
        <dbReference type="EMBL" id="KAJ3557005.1"/>
    </source>
</evidence>